<dbReference type="InterPro" id="IPR025868">
    <property type="entry name" value="Zn_ribbon_dom_put"/>
</dbReference>
<keyword evidence="3" id="KW-1185">Reference proteome</keyword>
<evidence type="ECO:0000313" key="3">
    <source>
        <dbReference type="Proteomes" id="UP000712080"/>
    </source>
</evidence>
<reference evidence="2" key="1">
    <citation type="submission" date="2020-02" db="EMBL/GenBank/DDBJ databases">
        <title>Flavobacterium sp. genome.</title>
        <authorList>
            <person name="Jung H.S."/>
            <person name="Baek J.H."/>
            <person name="Jeon C.O."/>
        </authorList>
    </citation>
    <scope>NUCLEOTIDE SEQUENCE</scope>
    <source>
        <strain evidence="2">SE-s28</strain>
    </source>
</reference>
<gene>
    <name evidence="2" type="ORF">G6047_12690</name>
</gene>
<protein>
    <recommendedName>
        <fullName evidence="1">Putative zinc ribbon domain-containing protein</fullName>
    </recommendedName>
</protein>
<organism evidence="2 3">
    <name type="scientific">Flavobacterium silvaticum</name>
    <dbReference type="NCBI Taxonomy" id="1852020"/>
    <lineage>
        <taxon>Bacteria</taxon>
        <taxon>Pseudomonadati</taxon>
        <taxon>Bacteroidota</taxon>
        <taxon>Flavobacteriia</taxon>
        <taxon>Flavobacteriales</taxon>
        <taxon>Flavobacteriaceae</taxon>
        <taxon>Flavobacterium</taxon>
    </lineage>
</organism>
<dbReference type="Proteomes" id="UP000712080">
    <property type="component" value="Unassembled WGS sequence"/>
</dbReference>
<sequence>MEKVYKNCQSCGMPLRKSPNGGGTNADGSISTTYCSHCFENGSFTRPDVTADEMQQIVIGKMKEMKIPGFLAKFFAKGVPNLRRWKN</sequence>
<dbReference type="RefSeq" id="WP_169528000.1">
    <property type="nucleotide sequence ID" value="NZ_JAAMPU010000107.1"/>
</dbReference>
<dbReference type="Pfam" id="PF12674">
    <property type="entry name" value="Zn_ribbon_2"/>
    <property type="match status" value="1"/>
</dbReference>
<evidence type="ECO:0000259" key="1">
    <source>
        <dbReference type="Pfam" id="PF12674"/>
    </source>
</evidence>
<accession>A0A972FT54</accession>
<dbReference type="EMBL" id="JAAMPU010000107">
    <property type="protein sequence ID" value="NMH28894.1"/>
    <property type="molecule type" value="Genomic_DNA"/>
</dbReference>
<evidence type="ECO:0000313" key="2">
    <source>
        <dbReference type="EMBL" id="NMH28894.1"/>
    </source>
</evidence>
<dbReference type="AlphaFoldDB" id="A0A972FT54"/>
<name>A0A972FT54_9FLAO</name>
<feature type="domain" description="Putative zinc ribbon" evidence="1">
    <location>
        <begin position="8"/>
        <end position="86"/>
    </location>
</feature>
<proteinExistence type="predicted"/>
<comment type="caution">
    <text evidence="2">The sequence shown here is derived from an EMBL/GenBank/DDBJ whole genome shotgun (WGS) entry which is preliminary data.</text>
</comment>